<dbReference type="InterPro" id="IPR036514">
    <property type="entry name" value="SGNH_hydro_sf"/>
</dbReference>
<dbReference type="GO" id="GO:0051118">
    <property type="term" value="F:glucan endo-1,3-alpha-glucosidase activity"/>
    <property type="evidence" value="ECO:0007669"/>
    <property type="project" value="InterPro"/>
</dbReference>
<keyword evidence="1" id="KW-0732">Signal</keyword>
<keyword evidence="3" id="KW-1185">Reference proteome</keyword>
<dbReference type="Pfam" id="PF03659">
    <property type="entry name" value="Glyco_hydro_71"/>
    <property type="match status" value="1"/>
</dbReference>
<dbReference type="InterPro" id="IPR005197">
    <property type="entry name" value="Glyco_hydro_71"/>
</dbReference>
<evidence type="ECO:0000256" key="1">
    <source>
        <dbReference type="SAM" id="SignalP"/>
    </source>
</evidence>
<feature type="chain" id="PRO_5001775085" evidence="1">
    <location>
        <begin position="21"/>
        <end position="1000"/>
    </location>
</feature>
<protein>
    <submittedName>
        <fullName evidence="2">Uncharacterized protein</fullName>
    </submittedName>
</protein>
<dbReference type="CDD" id="cd01823">
    <property type="entry name" value="SEST_like"/>
    <property type="match status" value="1"/>
</dbReference>
<dbReference type="CDD" id="cd11577">
    <property type="entry name" value="GH71"/>
    <property type="match status" value="1"/>
</dbReference>
<dbReference type="PANTHER" id="PTHR37981">
    <property type="entry name" value="LIPASE 2"/>
    <property type="match status" value="1"/>
</dbReference>
<dbReference type="Gene3D" id="3.20.20.80">
    <property type="entry name" value="Glycosidases"/>
    <property type="match status" value="1"/>
</dbReference>
<evidence type="ECO:0000313" key="2">
    <source>
        <dbReference type="EMBL" id="KEZ38993.1"/>
    </source>
</evidence>
<dbReference type="Proteomes" id="UP000028545">
    <property type="component" value="Unassembled WGS sequence"/>
</dbReference>
<dbReference type="VEuPathDB" id="FungiDB:SAPIO_CDS10354"/>
<accession>A0A084FV81</accession>
<dbReference type="RefSeq" id="XP_016638792.1">
    <property type="nucleotide sequence ID" value="XM_016783954.1"/>
</dbReference>
<dbReference type="HOGENOM" id="CLU_269369_0_0_1"/>
<name>A0A084FV81_PSEDA</name>
<organism evidence="2 3">
    <name type="scientific">Pseudallescheria apiosperma</name>
    <name type="common">Scedosporium apiospermum</name>
    <dbReference type="NCBI Taxonomy" id="563466"/>
    <lineage>
        <taxon>Eukaryota</taxon>
        <taxon>Fungi</taxon>
        <taxon>Dikarya</taxon>
        <taxon>Ascomycota</taxon>
        <taxon>Pezizomycotina</taxon>
        <taxon>Sordariomycetes</taxon>
        <taxon>Hypocreomycetidae</taxon>
        <taxon>Microascales</taxon>
        <taxon>Microascaceae</taxon>
        <taxon>Scedosporium</taxon>
    </lineage>
</organism>
<reference evidence="2 3" key="1">
    <citation type="journal article" date="2014" name="Genome Announc.">
        <title>Draft genome sequence of the pathogenic fungus Scedosporium apiospermum.</title>
        <authorList>
            <person name="Vandeputte P."/>
            <person name="Ghamrawi S."/>
            <person name="Rechenmann M."/>
            <person name="Iltis A."/>
            <person name="Giraud S."/>
            <person name="Fleury M."/>
            <person name="Thornton C."/>
            <person name="Delhaes L."/>
            <person name="Meyer W."/>
            <person name="Papon N."/>
            <person name="Bouchara J.P."/>
        </authorList>
    </citation>
    <scope>NUCLEOTIDE SEQUENCE [LARGE SCALE GENOMIC DNA]</scope>
    <source>
        <strain evidence="2 3">IHEM 14462</strain>
    </source>
</reference>
<dbReference type="Pfam" id="PF00657">
    <property type="entry name" value="Lipase_GDSL"/>
    <property type="match status" value="1"/>
</dbReference>
<dbReference type="InterPro" id="IPR001087">
    <property type="entry name" value="GDSL"/>
</dbReference>
<dbReference type="GO" id="GO:0016788">
    <property type="term" value="F:hydrolase activity, acting on ester bonds"/>
    <property type="evidence" value="ECO:0007669"/>
    <property type="project" value="InterPro"/>
</dbReference>
<dbReference type="AlphaFoldDB" id="A0A084FV81"/>
<dbReference type="Gene3D" id="3.40.50.1110">
    <property type="entry name" value="SGNH hydrolase"/>
    <property type="match status" value="1"/>
</dbReference>
<comment type="caution">
    <text evidence="2">The sequence shown here is derived from an EMBL/GenBank/DDBJ whole genome shotgun (WGS) entry which is preliminary data.</text>
</comment>
<evidence type="ECO:0000313" key="3">
    <source>
        <dbReference type="Proteomes" id="UP000028545"/>
    </source>
</evidence>
<dbReference type="KEGG" id="sapo:SAPIO_CDS10354"/>
<dbReference type="PANTHER" id="PTHR37981:SF1">
    <property type="entry name" value="SGNH HYDROLASE-TYPE ESTERASE DOMAIN-CONTAINING PROTEIN"/>
    <property type="match status" value="1"/>
</dbReference>
<feature type="signal peptide" evidence="1">
    <location>
        <begin position="1"/>
        <end position="20"/>
    </location>
</feature>
<sequence>MGRFLLLLTALLLAPVYVRAQAVFAHFMVGNTETLSQGDWENNMRLAQEAHIDAFALNMAYDWPHNRRSVSRAFAAARARNFKLFFSFDYAGNGPWDVNEVLFFLNTYGRDSAHWQHQGRPFASTFEGPDQADDWIDIKAQTGCFFVPDWSSMGAGPAMQLGGGVADGLFSWAAWPYGVSDMTTYVDASYLQALNGKPYMMPVSPWFFTNLPGYNKNWLWNGDDLWYHRWQHVWSVRPEWVQIISWNDFGESHHIGPLDDRQYEAFDVGRAPFNYVVNKPHDGWRVHLPYVIDTYKNLRPAIGRESVVSWFRQTPGRACDSGGTTGNTASQLQIELDPASVLGDRVFVTALLDRPAQLRVGGWIINEWDHEPREGIGLYHHSIPFNESIGLESGVSVSLWRNNAPFLTVNSGAAVSSACPDSVMNWNPIVISGQSSSTSNVRASLSLSEQACVEGTGTDNGGFRQLCEFTCKYGYCPVSACTCTLMGPRETPPPLDPGVSKPGYPANGDANYGGLCSFACNWGFCPEAQCSTSPQPPFIPLQSPFAFPACISGRGQGDGRWDGLCDYGCHFGFCPMHRCQCVATGHLIVPPTPNGPGFSSTGEEDYGLCAFACGRGYCPTGCADAQWPILRAGGPPDTRFLAFGDSYSTGVGAGDPLGSQFDPQNRCMNSVNSYPRYLRRALDGLPTFESSDISHVGCTGAISRDISVPDKDGRTAQIDLVANNGDLNLAGWATLSIGGNDCGFGNVAESCLFVYSESGCREAIRQARDELIPDLRRKILATYLDILTGALNKRFLLIVTGYPKFFNENPANCRNGDSWQWFYPWGGLLSDDRRIEINALVGEANRRIEETVQEVRERLSRTGNRQIKFFPVDHLYEGHRFCEDSPADWQEESWFHHIMSYDKLPAGNLIPPGGGPPMDLREHARTCSQIQYDQDEWAERILCRIAVDVSNGTLEDPLLPGPLDVWHVIKAMHPRSIGNNAVGQAIFEYLKTLPQVDGWQ</sequence>
<gene>
    <name evidence="2" type="ORF">SAPIO_CDS10354</name>
</gene>
<dbReference type="GeneID" id="27719542"/>
<dbReference type="OrthoDB" id="1046782at2759"/>
<dbReference type="EMBL" id="JOWA01000165">
    <property type="protein sequence ID" value="KEZ38993.1"/>
    <property type="molecule type" value="Genomic_DNA"/>
</dbReference>
<dbReference type="InterPro" id="IPR037460">
    <property type="entry name" value="SEST-like"/>
</dbReference>
<dbReference type="SUPFAM" id="SSF52266">
    <property type="entry name" value="SGNH hydrolase"/>
    <property type="match status" value="1"/>
</dbReference>
<proteinExistence type="predicted"/>
<dbReference type="GO" id="GO:0006629">
    <property type="term" value="P:lipid metabolic process"/>
    <property type="evidence" value="ECO:0007669"/>
    <property type="project" value="TreeGrafter"/>
</dbReference>